<dbReference type="InterPro" id="IPR011275">
    <property type="entry name" value="Malate_DH_type3"/>
</dbReference>
<comment type="function">
    <text evidence="6">Catalyzes the reversible oxidation of malate to oxaloacetate.</text>
</comment>
<organism evidence="13 14">
    <name type="scientific">Alicyclobacillus cellulosilyticus</name>
    <dbReference type="NCBI Taxonomy" id="1003997"/>
    <lineage>
        <taxon>Bacteria</taxon>
        <taxon>Bacillati</taxon>
        <taxon>Bacillota</taxon>
        <taxon>Bacilli</taxon>
        <taxon>Bacillales</taxon>
        <taxon>Alicyclobacillaceae</taxon>
        <taxon>Alicyclobacillus</taxon>
    </lineage>
</organism>
<dbReference type="Gene3D" id="3.40.50.720">
    <property type="entry name" value="NAD(P)-binding Rossmann-like Domain"/>
    <property type="match status" value="1"/>
</dbReference>
<protein>
    <recommendedName>
        <fullName evidence="6">Malate dehydrogenase</fullName>
        <ecNumber evidence="6">1.1.1.37</ecNumber>
    </recommendedName>
</protein>
<dbReference type="PANTHER" id="PTHR43128:SF16">
    <property type="entry name" value="L-LACTATE DEHYDROGENASE"/>
    <property type="match status" value="1"/>
</dbReference>
<evidence type="ECO:0000256" key="3">
    <source>
        <dbReference type="ARBA" id="ARBA00023002"/>
    </source>
</evidence>
<keyword evidence="14" id="KW-1185">Reference proteome</keyword>
<feature type="transmembrane region" description="Helical" evidence="10">
    <location>
        <begin position="7"/>
        <end position="25"/>
    </location>
</feature>
<dbReference type="Pfam" id="PF00056">
    <property type="entry name" value="Ldh_1_N"/>
    <property type="match status" value="1"/>
</dbReference>
<feature type="domain" description="Lactate/malate dehydrogenase N-terminal" evidence="11">
    <location>
        <begin position="6"/>
        <end position="146"/>
    </location>
</feature>
<evidence type="ECO:0000313" key="13">
    <source>
        <dbReference type="EMBL" id="GGJ13461.1"/>
    </source>
</evidence>
<evidence type="ECO:0000256" key="5">
    <source>
        <dbReference type="ARBA" id="ARBA00049258"/>
    </source>
</evidence>
<keyword evidence="10" id="KW-1133">Transmembrane helix</keyword>
<dbReference type="PRINTS" id="PR00086">
    <property type="entry name" value="LLDHDRGNASE"/>
</dbReference>
<evidence type="ECO:0000256" key="8">
    <source>
        <dbReference type="PIRSR" id="PIRSR000102-2"/>
    </source>
</evidence>
<dbReference type="InterPro" id="IPR022383">
    <property type="entry name" value="Lactate/malate_DH_C"/>
</dbReference>
<evidence type="ECO:0000256" key="4">
    <source>
        <dbReference type="ARBA" id="ARBA00023027"/>
    </source>
</evidence>
<evidence type="ECO:0000256" key="9">
    <source>
        <dbReference type="PIRSR" id="PIRSR000102-3"/>
    </source>
</evidence>
<reference evidence="13" key="2">
    <citation type="submission" date="2020-09" db="EMBL/GenBank/DDBJ databases">
        <authorList>
            <person name="Sun Q."/>
            <person name="Ohkuma M."/>
        </authorList>
    </citation>
    <scope>NUCLEOTIDE SEQUENCE</scope>
    <source>
        <strain evidence="13">JCM 18487</strain>
    </source>
</reference>
<feature type="binding site" evidence="6 9">
    <location>
        <position position="99"/>
    </location>
    <ligand>
        <name>NAD(+)</name>
        <dbReference type="ChEBI" id="CHEBI:57540"/>
    </ligand>
</feature>
<dbReference type="GO" id="GO:0004459">
    <property type="term" value="F:L-lactate dehydrogenase (NAD+) activity"/>
    <property type="evidence" value="ECO:0007669"/>
    <property type="project" value="UniProtKB-EC"/>
</dbReference>
<evidence type="ECO:0000313" key="14">
    <source>
        <dbReference type="Proteomes" id="UP000637695"/>
    </source>
</evidence>
<dbReference type="NCBIfam" id="TIGR01763">
    <property type="entry name" value="MalateDH_bact"/>
    <property type="match status" value="1"/>
</dbReference>
<dbReference type="PIRSF" id="PIRSF000102">
    <property type="entry name" value="Lac_mal_DH"/>
    <property type="match status" value="1"/>
</dbReference>
<dbReference type="GO" id="GO:0030060">
    <property type="term" value="F:L-malate dehydrogenase (NAD+) activity"/>
    <property type="evidence" value="ECO:0007669"/>
    <property type="project" value="UniProtKB-UniRule"/>
</dbReference>
<feature type="binding site" evidence="6">
    <location>
        <begin position="122"/>
        <end position="124"/>
    </location>
    <ligand>
        <name>NAD(+)</name>
        <dbReference type="ChEBI" id="CHEBI:57540"/>
    </ligand>
</feature>
<reference evidence="13" key="1">
    <citation type="journal article" date="2014" name="Int. J. Syst. Evol. Microbiol.">
        <title>Complete genome sequence of Corynebacterium casei LMG S-19264T (=DSM 44701T), isolated from a smear-ripened cheese.</title>
        <authorList>
            <consortium name="US DOE Joint Genome Institute (JGI-PGF)"/>
            <person name="Walter F."/>
            <person name="Albersmeier A."/>
            <person name="Kalinowski J."/>
            <person name="Ruckert C."/>
        </authorList>
    </citation>
    <scope>NUCLEOTIDE SEQUENCE</scope>
    <source>
        <strain evidence="13">JCM 18487</strain>
    </source>
</reference>
<feature type="binding site" evidence="6 9">
    <location>
        <position position="35"/>
    </location>
    <ligand>
        <name>NAD(+)</name>
        <dbReference type="ChEBI" id="CHEBI:57540"/>
    </ligand>
</feature>
<dbReference type="InterPro" id="IPR001236">
    <property type="entry name" value="Lactate/malate_DH_N"/>
</dbReference>
<dbReference type="Proteomes" id="UP000637695">
    <property type="component" value="Unassembled WGS sequence"/>
</dbReference>
<evidence type="ECO:0000259" key="11">
    <source>
        <dbReference type="Pfam" id="PF00056"/>
    </source>
</evidence>
<comment type="catalytic activity">
    <reaction evidence="5">
        <text>(S)-lactate + NAD(+) = pyruvate + NADH + H(+)</text>
        <dbReference type="Rhea" id="RHEA:23444"/>
        <dbReference type="ChEBI" id="CHEBI:15361"/>
        <dbReference type="ChEBI" id="CHEBI:15378"/>
        <dbReference type="ChEBI" id="CHEBI:16651"/>
        <dbReference type="ChEBI" id="CHEBI:57540"/>
        <dbReference type="ChEBI" id="CHEBI:57945"/>
        <dbReference type="EC" id="1.1.1.27"/>
    </reaction>
</comment>
<dbReference type="HAMAP" id="MF_00487">
    <property type="entry name" value="Malate_dehydrog_3"/>
    <property type="match status" value="1"/>
</dbReference>
<evidence type="ECO:0000256" key="2">
    <source>
        <dbReference type="ARBA" id="ARBA00022532"/>
    </source>
</evidence>
<dbReference type="InterPro" id="IPR001557">
    <property type="entry name" value="L-lactate/malate_DH"/>
</dbReference>
<keyword evidence="4 6" id="KW-0520">NAD</keyword>
<feature type="domain" description="Lactate/malate dehydrogenase C-terminal" evidence="12">
    <location>
        <begin position="151"/>
        <end position="305"/>
    </location>
</feature>
<dbReference type="EMBL" id="BMOY01000054">
    <property type="protein sequence ID" value="GGJ13461.1"/>
    <property type="molecule type" value="Genomic_DNA"/>
</dbReference>
<comment type="similarity">
    <text evidence="1">Belongs to the LDH/MDH superfamily. LDH family.</text>
</comment>
<keyword evidence="10" id="KW-0812">Transmembrane</keyword>
<comment type="similarity">
    <text evidence="6">Belongs to the LDH/MDH superfamily. MDH type 3 family.</text>
</comment>
<comment type="catalytic activity">
    <reaction evidence="6">
        <text>(S)-malate + NAD(+) = oxaloacetate + NADH + H(+)</text>
        <dbReference type="Rhea" id="RHEA:21432"/>
        <dbReference type="ChEBI" id="CHEBI:15378"/>
        <dbReference type="ChEBI" id="CHEBI:15589"/>
        <dbReference type="ChEBI" id="CHEBI:16452"/>
        <dbReference type="ChEBI" id="CHEBI:57540"/>
        <dbReference type="ChEBI" id="CHEBI:57945"/>
        <dbReference type="EC" id="1.1.1.37"/>
    </reaction>
</comment>
<dbReference type="NCBIfam" id="NF004863">
    <property type="entry name" value="PRK06223.1"/>
    <property type="match status" value="1"/>
</dbReference>
<feature type="binding site" evidence="6 8">
    <location>
        <position position="86"/>
    </location>
    <ligand>
        <name>substrate</name>
    </ligand>
</feature>
<keyword evidence="3 6" id="KW-0560">Oxidoreductase</keyword>
<dbReference type="InterPro" id="IPR015955">
    <property type="entry name" value="Lactate_DH/Glyco_Ohase_4_C"/>
</dbReference>
<dbReference type="Pfam" id="PF02866">
    <property type="entry name" value="Ldh_1_C"/>
    <property type="match status" value="1"/>
</dbReference>
<sequence length="313" mass="33383">MLKRRKISVIGAGFTGATTAFMLALKELGDVVLLDIPNLENPTKGKALDMLEATPVVGKDVHILGTSSYEDTAGSDLVIITAGVARKPGMSRDDLVTTNAGIVRSVAEQVAKFSPNTILIVLSNPVDAMTHVAFKASGFPKNRVIGQAGVLDTARFRTFVAEELGVSVEDVSGFVLGVHGDDMVPLIRYSYVGGIPLEKLLPKERIDAIVERTRKGGGEIVNLLGTGSAYYAPAASLVQMAEAILKDKRRLLPAIAYLEGEFGYHDLFLGVPTILGGNGIERIVEIELTPEEKAELDKSAQSVRNTTRVALGL</sequence>
<evidence type="ECO:0000256" key="1">
    <source>
        <dbReference type="ARBA" id="ARBA00006054"/>
    </source>
</evidence>
<evidence type="ECO:0000256" key="6">
    <source>
        <dbReference type="HAMAP-Rule" id="MF_00487"/>
    </source>
</evidence>
<dbReference type="EC" id="1.1.1.37" evidence="6"/>
<name>A0A917KI97_9BACL</name>
<dbReference type="FunFam" id="3.90.110.10:FF:000004">
    <property type="entry name" value="Malate dehydrogenase"/>
    <property type="match status" value="1"/>
</dbReference>
<gene>
    <name evidence="6 13" type="primary">mdh</name>
    <name evidence="13" type="ORF">GCM10010885_23430</name>
</gene>
<evidence type="ECO:0000259" key="12">
    <source>
        <dbReference type="Pfam" id="PF02866"/>
    </source>
</evidence>
<dbReference type="InterPro" id="IPR036291">
    <property type="entry name" value="NAD(P)-bd_dom_sf"/>
</dbReference>
<evidence type="ECO:0000256" key="7">
    <source>
        <dbReference type="PIRSR" id="PIRSR000102-1"/>
    </source>
</evidence>
<evidence type="ECO:0000256" key="10">
    <source>
        <dbReference type="SAM" id="Phobius"/>
    </source>
</evidence>
<feature type="active site" description="Proton acceptor" evidence="6 7">
    <location>
        <position position="179"/>
    </location>
</feature>
<dbReference type="SUPFAM" id="SSF51735">
    <property type="entry name" value="NAD(P)-binding Rossmann-fold domains"/>
    <property type="match status" value="1"/>
</dbReference>
<dbReference type="CDD" id="cd01339">
    <property type="entry name" value="LDH-like_MDH"/>
    <property type="match status" value="1"/>
</dbReference>
<accession>A0A917KI97</accession>
<dbReference type="FunFam" id="3.40.50.720:FF:000018">
    <property type="entry name" value="Malate dehydrogenase"/>
    <property type="match status" value="1"/>
</dbReference>
<feature type="binding site" evidence="6 8">
    <location>
        <position position="155"/>
    </location>
    <ligand>
        <name>substrate</name>
    </ligand>
</feature>
<comment type="caution">
    <text evidence="13">The sequence shown here is derived from an EMBL/GenBank/DDBJ whole genome shotgun (WGS) entry which is preliminary data.</text>
</comment>
<feature type="binding site" evidence="6 8">
    <location>
        <position position="124"/>
    </location>
    <ligand>
        <name>substrate</name>
    </ligand>
</feature>
<feature type="binding site" evidence="6 9">
    <location>
        <begin position="11"/>
        <end position="16"/>
    </location>
    <ligand>
        <name>NAD(+)</name>
        <dbReference type="ChEBI" id="CHEBI:57540"/>
    </ligand>
</feature>
<dbReference type="GO" id="GO:0006099">
    <property type="term" value="P:tricarboxylic acid cycle"/>
    <property type="evidence" value="ECO:0007669"/>
    <property type="project" value="UniProtKB-UniRule"/>
</dbReference>
<dbReference type="PANTHER" id="PTHR43128">
    <property type="entry name" value="L-2-HYDROXYCARBOXYLATE DEHYDROGENASE (NAD(P)(+))"/>
    <property type="match status" value="1"/>
</dbReference>
<keyword evidence="10" id="KW-0472">Membrane</keyword>
<dbReference type="SUPFAM" id="SSF56327">
    <property type="entry name" value="LDH C-terminal domain-like"/>
    <property type="match status" value="1"/>
</dbReference>
<dbReference type="GO" id="GO:0006089">
    <property type="term" value="P:lactate metabolic process"/>
    <property type="evidence" value="ECO:0007669"/>
    <property type="project" value="TreeGrafter"/>
</dbReference>
<keyword evidence="2 6" id="KW-0816">Tricarboxylic acid cycle</keyword>
<proteinExistence type="inferred from homology"/>
<dbReference type="AlphaFoldDB" id="A0A917KI97"/>
<dbReference type="Gene3D" id="3.90.110.10">
    <property type="entry name" value="Lactate dehydrogenase/glycoside hydrolase, family 4, C-terminal"/>
    <property type="match status" value="1"/>
</dbReference>
<feature type="binding site" evidence="6 8">
    <location>
        <position position="92"/>
    </location>
    <ligand>
        <name>substrate</name>
    </ligand>
</feature>
<dbReference type="RefSeq" id="WP_188883340.1">
    <property type="nucleotide sequence ID" value="NZ_BMOY01000054.1"/>
</dbReference>